<reference evidence="6" key="1">
    <citation type="submission" date="2021-01" db="EMBL/GenBank/DDBJ databases">
        <authorList>
            <person name="Corre E."/>
            <person name="Pelletier E."/>
            <person name="Niang G."/>
            <person name="Scheremetjew M."/>
            <person name="Finn R."/>
            <person name="Kale V."/>
            <person name="Holt S."/>
            <person name="Cochrane G."/>
            <person name="Meng A."/>
            <person name="Brown T."/>
            <person name="Cohen L."/>
        </authorList>
    </citation>
    <scope>NUCLEOTIDE SEQUENCE</scope>
    <source>
        <strain evidence="6">Pbaha01</strain>
    </source>
</reference>
<evidence type="ECO:0000256" key="1">
    <source>
        <dbReference type="ARBA" id="ARBA00004141"/>
    </source>
</evidence>
<sequence>MAAASLGGLSALRECFDLHLFLAFLPVSLCFATGLSLKMMAVNHFQAGTIKIVGQLRLPMLALLSTVLLARKYSVVQWQVIAMITTSCMSFVLLKGQGRHDSGKRWKWTGLSQLFAWVVLNVLGGIAAERAYKTRGSPFYAQKVSEDFGHLLVALVMLLVIVPHFNPDENILNQKCRPHGFFDSWDARTVVVVIFLFLDAWIGNMLLKEFSGVTRSVAKAFAISVVYFVSFFYAKDRKRNPALTLVAILVVQSSLLFAFIQ</sequence>
<dbReference type="Pfam" id="PF04142">
    <property type="entry name" value="Nuc_sug_transp"/>
    <property type="match status" value="1"/>
</dbReference>
<dbReference type="InterPro" id="IPR007271">
    <property type="entry name" value="Nuc_sug_transpt"/>
</dbReference>
<feature type="transmembrane region" description="Helical" evidence="5">
    <location>
        <begin position="20"/>
        <end position="40"/>
    </location>
</feature>
<comment type="subcellular location">
    <subcellularLocation>
        <location evidence="1">Membrane</location>
        <topology evidence="1">Multi-pass membrane protein</topology>
    </subcellularLocation>
</comment>
<evidence type="ECO:0008006" key="7">
    <source>
        <dbReference type="Google" id="ProtNLM"/>
    </source>
</evidence>
<keyword evidence="4 5" id="KW-0472">Membrane</keyword>
<dbReference type="GO" id="GO:0015165">
    <property type="term" value="F:pyrimidine nucleotide-sugar transmembrane transporter activity"/>
    <property type="evidence" value="ECO:0007669"/>
    <property type="project" value="InterPro"/>
</dbReference>
<evidence type="ECO:0000256" key="4">
    <source>
        <dbReference type="ARBA" id="ARBA00023136"/>
    </source>
</evidence>
<evidence type="ECO:0000256" key="5">
    <source>
        <dbReference type="SAM" id="Phobius"/>
    </source>
</evidence>
<name>A0A7S0A9L7_9DINO</name>
<dbReference type="PANTHER" id="PTHR10231">
    <property type="entry name" value="NUCLEOTIDE-SUGAR TRANSMEMBRANE TRANSPORTER"/>
    <property type="match status" value="1"/>
</dbReference>
<feature type="transmembrane region" description="Helical" evidence="5">
    <location>
        <begin position="213"/>
        <end position="234"/>
    </location>
</feature>
<dbReference type="GO" id="GO:0000139">
    <property type="term" value="C:Golgi membrane"/>
    <property type="evidence" value="ECO:0007669"/>
    <property type="project" value="InterPro"/>
</dbReference>
<gene>
    <name evidence="6" type="ORF">PBAH0796_LOCUS12479</name>
</gene>
<feature type="transmembrane region" description="Helical" evidence="5">
    <location>
        <begin position="106"/>
        <end position="128"/>
    </location>
</feature>
<accession>A0A7S0A9L7</accession>
<proteinExistence type="predicted"/>
<dbReference type="EMBL" id="HBEG01020686">
    <property type="protein sequence ID" value="CAD8357112.1"/>
    <property type="molecule type" value="Transcribed_RNA"/>
</dbReference>
<dbReference type="AlphaFoldDB" id="A0A7S0A9L7"/>
<feature type="transmembrane region" description="Helical" evidence="5">
    <location>
        <begin position="148"/>
        <end position="166"/>
    </location>
</feature>
<protein>
    <recommendedName>
        <fullName evidence="7">Sugar phosphate transporter domain-containing protein</fullName>
    </recommendedName>
</protein>
<feature type="transmembrane region" description="Helical" evidence="5">
    <location>
        <begin position="76"/>
        <end position="94"/>
    </location>
</feature>
<organism evidence="6">
    <name type="scientific">Pyrodinium bahamense</name>
    <dbReference type="NCBI Taxonomy" id="73915"/>
    <lineage>
        <taxon>Eukaryota</taxon>
        <taxon>Sar</taxon>
        <taxon>Alveolata</taxon>
        <taxon>Dinophyceae</taxon>
        <taxon>Gonyaulacales</taxon>
        <taxon>Pyrocystaceae</taxon>
        <taxon>Pyrodinium</taxon>
    </lineage>
</organism>
<feature type="transmembrane region" description="Helical" evidence="5">
    <location>
        <begin position="241"/>
        <end position="260"/>
    </location>
</feature>
<keyword evidence="3 5" id="KW-1133">Transmembrane helix</keyword>
<evidence type="ECO:0000256" key="2">
    <source>
        <dbReference type="ARBA" id="ARBA00022692"/>
    </source>
</evidence>
<keyword evidence="2 5" id="KW-0812">Transmembrane</keyword>
<evidence type="ECO:0000313" key="6">
    <source>
        <dbReference type="EMBL" id="CAD8357112.1"/>
    </source>
</evidence>
<evidence type="ECO:0000256" key="3">
    <source>
        <dbReference type="ARBA" id="ARBA00022989"/>
    </source>
</evidence>
<feature type="transmembrane region" description="Helical" evidence="5">
    <location>
        <begin position="187"/>
        <end position="207"/>
    </location>
</feature>